<proteinExistence type="predicted"/>
<name>A0A8K0F2B6_BRALA</name>
<dbReference type="GO" id="GO:1990269">
    <property type="term" value="F:RNA polymerase II C-terminal domain phosphoserine binding"/>
    <property type="evidence" value="ECO:0007669"/>
    <property type="project" value="TreeGrafter"/>
</dbReference>
<feature type="coiled-coil region" evidence="1">
    <location>
        <begin position="85"/>
        <end position="119"/>
    </location>
</feature>
<accession>A0A8K0F2B6</accession>
<evidence type="ECO:0000256" key="2">
    <source>
        <dbReference type="SAM" id="MobiDB-lite"/>
    </source>
</evidence>
<dbReference type="AlphaFoldDB" id="A0A8K0F2B6"/>
<feature type="compositionally biased region" description="Basic and acidic residues" evidence="2">
    <location>
        <begin position="228"/>
        <end position="257"/>
    </location>
</feature>
<evidence type="ECO:0000313" key="3">
    <source>
        <dbReference type="EMBL" id="CAH1271555.1"/>
    </source>
</evidence>
<dbReference type="EMBL" id="OV696693">
    <property type="protein sequence ID" value="CAH1271555.1"/>
    <property type="molecule type" value="Genomic_DNA"/>
</dbReference>
<dbReference type="PANTHER" id="PTHR13115:SF8">
    <property type="entry name" value="RNA POLYMERASE-ASSOCIATED PROTEIN RTF1 HOMOLOG"/>
    <property type="match status" value="1"/>
</dbReference>
<keyword evidence="4" id="KW-1185">Reference proteome</keyword>
<feature type="compositionally biased region" description="Basic and acidic residues" evidence="2">
    <location>
        <begin position="272"/>
        <end position="284"/>
    </location>
</feature>
<dbReference type="Proteomes" id="UP000838412">
    <property type="component" value="Chromosome 8"/>
</dbReference>
<dbReference type="GO" id="GO:0016593">
    <property type="term" value="C:Cdc73/Paf1 complex"/>
    <property type="evidence" value="ECO:0007669"/>
    <property type="project" value="TreeGrafter"/>
</dbReference>
<gene>
    <name evidence="3" type="primary">RTF1</name>
    <name evidence="3" type="ORF">BLAG_LOCUS23542</name>
</gene>
<evidence type="ECO:0000313" key="4">
    <source>
        <dbReference type="Proteomes" id="UP000838412"/>
    </source>
</evidence>
<keyword evidence="1" id="KW-0175">Coiled coil</keyword>
<sequence length="290" mass="32925">MPPVVPTCPEGMAYEEAPMMTKGFQLPFMDEVDSKYNDIQRALKYDFKEDDIEAIVKEKERFQKSPYNFAMKKTSLMKEKEMAEATGDTDKAKVLTDKLDELEERAEELNRLRQKNISAISYINQRNRERNLVQAEEAFKTEMQELRTQKMDCFRRRNCTPTIISKACRQSNPNQHIGRDPAMSAKIVQRLNEIYGGDEGLAGPNEQVQVTPQLAKSEVDGPAGTENKPGEGDHSEDLFSAHDFDIKIDLDLPEKATRPINVTKGAGPPKDGAPKRSLNLEEYKKKRGLI</sequence>
<feature type="region of interest" description="Disordered" evidence="2">
    <location>
        <begin position="216"/>
        <end position="290"/>
    </location>
</feature>
<protein>
    <submittedName>
        <fullName evidence="3">RTF1 protein</fullName>
    </submittedName>
</protein>
<dbReference type="OrthoDB" id="166375at2759"/>
<evidence type="ECO:0000256" key="1">
    <source>
        <dbReference type="SAM" id="Coils"/>
    </source>
</evidence>
<reference evidence="3" key="1">
    <citation type="submission" date="2022-01" db="EMBL/GenBank/DDBJ databases">
        <authorList>
            <person name="Braso-Vives M."/>
        </authorList>
    </citation>
    <scope>NUCLEOTIDE SEQUENCE</scope>
</reference>
<organism evidence="3 4">
    <name type="scientific">Branchiostoma lanceolatum</name>
    <name type="common">Common lancelet</name>
    <name type="synonym">Amphioxus lanceolatum</name>
    <dbReference type="NCBI Taxonomy" id="7740"/>
    <lineage>
        <taxon>Eukaryota</taxon>
        <taxon>Metazoa</taxon>
        <taxon>Chordata</taxon>
        <taxon>Cephalochordata</taxon>
        <taxon>Leptocardii</taxon>
        <taxon>Amphioxiformes</taxon>
        <taxon>Branchiostomatidae</taxon>
        <taxon>Branchiostoma</taxon>
    </lineage>
</organism>
<dbReference type="PANTHER" id="PTHR13115">
    <property type="entry name" value="RNA POLYMERASE-ASSOCIATED PROTEIN RTF1 HOMOLOG"/>
    <property type="match status" value="1"/>
</dbReference>